<organism evidence="1 2">
    <name type="scientific">Ceratopteris richardii</name>
    <name type="common">Triangle waterfern</name>
    <dbReference type="NCBI Taxonomy" id="49495"/>
    <lineage>
        <taxon>Eukaryota</taxon>
        <taxon>Viridiplantae</taxon>
        <taxon>Streptophyta</taxon>
        <taxon>Embryophyta</taxon>
        <taxon>Tracheophyta</taxon>
        <taxon>Polypodiopsida</taxon>
        <taxon>Polypodiidae</taxon>
        <taxon>Polypodiales</taxon>
        <taxon>Pteridineae</taxon>
        <taxon>Pteridaceae</taxon>
        <taxon>Parkerioideae</taxon>
        <taxon>Ceratopteris</taxon>
    </lineage>
</organism>
<name>A0A8T2R3L5_CERRI</name>
<protein>
    <submittedName>
        <fullName evidence="1">Uncharacterized protein</fullName>
    </submittedName>
</protein>
<evidence type="ECO:0000313" key="2">
    <source>
        <dbReference type="Proteomes" id="UP000825935"/>
    </source>
</evidence>
<gene>
    <name evidence="1" type="ORF">KP509_30G042000</name>
</gene>
<evidence type="ECO:0000313" key="1">
    <source>
        <dbReference type="EMBL" id="KAH7290311.1"/>
    </source>
</evidence>
<accession>A0A8T2R3L5</accession>
<keyword evidence="2" id="KW-1185">Reference proteome</keyword>
<proteinExistence type="predicted"/>
<reference evidence="1" key="1">
    <citation type="submission" date="2021-08" db="EMBL/GenBank/DDBJ databases">
        <title>WGS assembly of Ceratopteris richardii.</title>
        <authorList>
            <person name="Marchant D.B."/>
            <person name="Chen G."/>
            <person name="Jenkins J."/>
            <person name="Shu S."/>
            <person name="Leebens-Mack J."/>
            <person name="Grimwood J."/>
            <person name="Schmutz J."/>
            <person name="Soltis P."/>
            <person name="Soltis D."/>
            <person name="Chen Z.-H."/>
        </authorList>
    </citation>
    <scope>NUCLEOTIDE SEQUENCE</scope>
    <source>
        <strain evidence="1">Whitten #5841</strain>
        <tissue evidence="1">Leaf</tissue>
    </source>
</reference>
<dbReference type="EMBL" id="CM035435">
    <property type="protein sequence ID" value="KAH7290311.1"/>
    <property type="molecule type" value="Genomic_DNA"/>
</dbReference>
<sequence>MNELTSLRKRLCVSAMSVGCHSCWLRFFHMVSRVQEDDALAAASTFADIECSHGNLQFDVHAIAPADWPDQPIRARASLSTTGLRALLLPISTEGHICLCKCLPVNIEARDMYQNEEPNDLHSKDQHLSSTAHAVASFLGATTSGGVATSGNQFVRIFQLCFNAFAVQITASQSANINLLHEEDASLRNFPLVTMKNPVATSFLSNADTVYSRGGSHKAKVLISSVNDRRISSDYAIAVDIAHGSTACNQTTVAYQKINALHVPGQ</sequence>
<dbReference type="Proteomes" id="UP000825935">
    <property type="component" value="Chromosome 30"/>
</dbReference>
<dbReference type="AlphaFoldDB" id="A0A8T2R3L5"/>
<comment type="caution">
    <text evidence="1">The sequence shown here is derived from an EMBL/GenBank/DDBJ whole genome shotgun (WGS) entry which is preliminary data.</text>
</comment>